<dbReference type="CDD" id="cd18719">
    <property type="entry name" value="PIN_Zc3h12a-N4BP1-like"/>
    <property type="match status" value="1"/>
</dbReference>
<dbReference type="GO" id="GO:0005634">
    <property type="term" value="C:nucleus"/>
    <property type="evidence" value="ECO:0007669"/>
    <property type="project" value="TreeGrafter"/>
</dbReference>
<feature type="compositionally biased region" description="Low complexity" evidence="1">
    <location>
        <begin position="163"/>
        <end position="175"/>
    </location>
</feature>
<dbReference type="VEuPathDB" id="VectorBase:SCAU008762"/>
<feature type="region of interest" description="Disordered" evidence="1">
    <location>
        <begin position="1"/>
        <end position="36"/>
    </location>
</feature>
<dbReference type="GO" id="GO:0036464">
    <property type="term" value="C:cytoplasmic ribonucleoprotein granule"/>
    <property type="evidence" value="ECO:0007669"/>
    <property type="project" value="TreeGrafter"/>
</dbReference>
<sequence>MSRKQGRKQRQKRRSIIKRQKMFHLKSSQLSPGASPKKLRYRLAKIQQQIGKENKLKVIEISNNNAEPINQNTMDDIPSTSGMSITKSPKKIRKRSPLENAGYVKKFQKIRDDKAKQLLKRSRKMIWDSKKRLTNDGKKLYRTRSVHNKSKSPICNNRRKNSRNSITNSSRNSSNVANIPRVDLTKPKDTTVDSDDDDCILVEKSVTHITIVDDDDDEDNINDHNASTSSCETALKSFSQRFSSTPCGKGSPNGPKNMVPFTPLAGNHPRPSYASMLWNSEKDRHNPRVPGNAPFFIDVNENTFLGHIKYNIGVPLTKNNEDDFVVVDNDTTLIAESSTLEEHNKSKDDSSRNSSSESSGESSSESSSDEKEEGEVSDSVNNADNESVIFVSDTRPNDFIPITCAADKKLTKTLKANNRQKPPAAYSELFTAGEKKQLEVYNTNTYNPNAGEAITSKKRPVIIDGSNVAFKHSLNKGFSVKGLKIAIEYFEKLGHDVKAVIPQFRMNNNKSTDPAELDKLDKMGKIMQTPCKNLPGLTSTSYDDRMILQLAAEIDGVIVSNDNYRDLIHENPAFKKIIESRVIGYTWFNDIFMLPKDPYGKWGPSLDMILNRS</sequence>
<dbReference type="Pfam" id="PF11977">
    <property type="entry name" value="RNase_Zc3h12a"/>
    <property type="match status" value="1"/>
</dbReference>
<dbReference type="PANTHER" id="PTHR12876:SF35">
    <property type="entry name" value="LD08718P-RELATED"/>
    <property type="match status" value="1"/>
</dbReference>
<dbReference type="Gene3D" id="3.40.50.11980">
    <property type="match status" value="1"/>
</dbReference>
<evidence type="ECO:0000313" key="3">
    <source>
        <dbReference type="EnsemblMetazoa" id="SCAU008762-PA"/>
    </source>
</evidence>
<feature type="compositionally biased region" description="Basic and acidic residues" evidence="1">
    <location>
        <begin position="340"/>
        <end position="351"/>
    </location>
</feature>
<feature type="compositionally biased region" description="Low complexity" evidence="1">
    <location>
        <begin position="352"/>
        <end position="366"/>
    </location>
</feature>
<feature type="region of interest" description="Disordered" evidence="1">
    <location>
        <begin position="337"/>
        <end position="384"/>
    </location>
</feature>
<dbReference type="STRING" id="35570.A0A1I8PJY4"/>
<evidence type="ECO:0000313" key="4">
    <source>
        <dbReference type="Proteomes" id="UP000095300"/>
    </source>
</evidence>
<feature type="compositionally biased region" description="Polar residues" evidence="1">
    <location>
        <begin position="69"/>
        <end position="87"/>
    </location>
</feature>
<feature type="domain" description="RNase NYN" evidence="2">
    <location>
        <begin position="458"/>
        <end position="607"/>
    </location>
</feature>
<dbReference type="OrthoDB" id="392925at2759"/>
<reference evidence="3" key="1">
    <citation type="submission" date="2020-05" db="UniProtKB">
        <authorList>
            <consortium name="EnsemblMetazoa"/>
        </authorList>
    </citation>
    <scope>IDENTIFICATION</scope>
    <source>
        <strain evidence="3">USDA</strain>
    </source>
</reference>
<name>A0A1I8PJY4_STOCA</name>
<keyword evidence="4" id="KW-1185">Reference proteome</keyword>
<gene>
    <name evidence="3" type="primary">106091761</name>
</gene>
<evidence type="ECO:0000259" key="2">
    <source>
        <dbReference type="Pfam" id="PF11977"/>
    </source>
</evidence>
<dbReference type="PANTHER" id="PTHR12876">
    <property type="entry name" value="N4BP1-RELATED"/>
    <property type="match status" value="1"/>
</dbReference>
<dbReference type="InterPro" id="IPR021869">
    <property type="entry name" value="RNase_Zc3h12_NYN"/>
</dbReference>
<dbReference type="AlphaFoldDB" id="A0A1I8PJY4"/>
<feature type="compositionally biased region" description="Basic residues" evidence="1">
    <location>
        <begin position="140"/>
        <end position="150"/>
    </location>
</feature>
<feature type="compositionally biased region" description="Basic residues" evidence="1">
    <location>
        <begin position="1"/>
        <end position="24"/>
    </location>
</feature>
<accession>A0A1I8PJY4</accession>
<dbReference type="InterPro" id="IPR051101">
    <property type="entry name" value="ZC3H12/N4BP1_RNase_Reg"/>
</dbReference>
<dbReference type="EnsemblMetazoa" id="SCAU008762-RA">
    <property type="protein sequence ID" value="SCAU008762-PA"/>
    <property type="gene ID" value="SCAU008762"/>
</dbReference>
<feature type="region of interest" description="Disordered" evidence="1">
    <location>
        <begin position="138"/>
        <end position="194"/>
    </location>
</feature>
<dbReference type="KEGG" id="scac:106091761"/>
<protein>
    <recommendedName>
        <fullName evidence="2">RNase NYN domain-containing protein</fullName>
    </recommendedName>
</protein>
<dbReference type="GO" id="GO:0003729">
    <property type="term" value="F:mRNA binding"/>
    <property type="evidence" value="ECO:0007669"/>
    <property type="project" value="TreeGrafter"/>
</dbReference>
<evidence type="ECO:0000256" key="1">
    <source>
        <dbReference type="SAM" id="MobiDB-lite"/>
    </source>
</evidence>
<feature type="region of interest" description="Disordered" evidence="1">
    <location>
        <begin position="69"/>
        <end position="93"/>
    </location>
</feature>
<dbReference type="Proteomes" id="UP000095300">
    <property type="component" value="Unassembled WGS sequence"/>
</dbReference>
<proteinExistence type="predicted"/>
<organism evidence="3 4">
    <name type="scientific">Stomoxys calcitrans</name>
    <name type="common">Stable fly</name>
    <name type="synonym">Conops calcitrans</name>
    <dbReference type="NCBI Taxonomy" id="35570"/>
    <lineage>
        <taxon>Eukaryota</taxon>
        <taxon>Metazoa</taxon>
        <taxon>Ecdysozoa</taxon>
        <taxon>Arthropoda</taxon>
        <taxon>Hexapoda</taxon>
        <taxon>Insecta</taxon>
        <taxon>Pterygota</taxon>
        <taxon>Neoptera</taxon>
        <taxon>Endopterygota</taxon>
        <taxon>Diptera</taxon>
        <taxon>Brachycera</taxon>
        <taxon>Muscomorpha</taxon>
        <taxon>Muscoidea</taxon>
        <taxon>Muscidae</taxon>
        <taxon>Stomoxys</taxon>
    </lineage>
</organism>
<dbReference type="FunFam" id="3.40.50.11980:FF:000001">
    <property type="entry name" value="ZC3H12A isoform 1"/>
    <property type="match status" value="1"/>
</dbReference>
<dbReference type="GO" id="GO:0004521">
    <property type="term" value="F:RNA endonuclease activity"/>
    <property type="evidence" value="ECO:0007669"/>
    <property type="project" value="TreeGrafter"/>
</dbReference>